<dbReference type="EMBL" id="JARJCW010000039">
    <property type="protein sequence ID" value="KAJ7206647.1"/>
    <property type="molecule type" value="Genomic_DNA"/>
</dbReference>
<dbReference type="AlphaFoldDB" id="A0AAD6V9C9"/>
<comment type="caution">
    <text evidence="1">The sequence shown here is derived from an EMBL/GenBank/DDBJ whole genome shotgun (WGS) entry which is preliminary data.</text>
</comment>
<feature type="non-terminal residue" evidence="1">
    <location>
        <position position="1"/>
    </location>
</feature>
<gene>
    <name evidence="1" type="ORF">GGX14DRAFT_324305</name>
</gene>
<reference evidence="1" key="1">
    <citation type="submission" date="2023-03" db="EMBL/GenBank/DDBJ databases">
        <title>Massive genome expansion in bonnet fungi (Mycena s.s.) driven by repeated elements and novel gene families across ecological guilds.</title>
        <authorList>
            <consortium name="Lawrence Berkeley National Laboratory"/>
            <person name="Harder C.B."/>
            <person name="Miyauchi S."/>
            <person name="Viragh M."/>
            <person name="Kuo A."/>
            <person name="Thoen E."/>
            <person name="Andreopoulos B."/>
            <person name="Lu D."/>
            <person name="Skrede I."/>
            <person name="Drula E."/>
            <person name="Henrissat B."/>
            <person name="Morin E."/>
            <person name="Kohler A."/>
            <person name="Barry K."/>
            <person name="LaButti K."/>
            <person name="Morin E."/>
            <person name="Salamov A."/>
            <person name="Lipzen A."/>
            <person name="Mereny Z."/>
            <person name="Hegedus B."/>
            <person name="Baldrian P."/>
            <person name="Stursova M."/>
            <person name="Weitz H."/>
            <person name="Taylor A."/>
            <person name="Grigoriev I.V."/>
            <person name="Nagy L.G."/>
            <person name="Martin F."/>
            <person name="Kauserud H."/>
        </authorList>
    </citation>
    <scope>NUCLEOTIDE SEQUENCE</scope>
    <source>
        <strain evidence="1">9144</strain>
    </source>
</reference>
<evidence type="ECO:0000313" key="1">
    <source>
        <dbReference type="EMBL" id="KAJ7206647.1"/>
    </source>
</evidence>
<feature type="non-terminal residue" evidence="1">
    <location>
        <position position="139"/>
    </location>
</feature>
<organism evidence="1 2">
    <name type="scientific">Mycena pura</name>
    <dbReference type="NCBI Taxonomy" id="153505"/>
    <lineage>
        <taxon>Eukaryota</taxon>
        <taxon>Fungi</taxon>
        <taxon>Dikarya</taxon>
        <taxon>Basidiomycota</taxon>
        <taxon>Agaricomycotina</taxon>
        <taxon>Agaricomycetes</taxon>
        <taxon>Agaricomycetidae</taxon>
        <taxon>Agaricales</taxon>
        <taxon>Marasmiineae</taxon>
        <taxon>Mycenaceae</taxon>
        <taxon>Mycena</taxon>
    </lineage>
</organism>
<dbReference type="Proteomes" id="UP001219525">
    <property type="component" value="Unassembled WGS sequence"/>
</dbReference>
<proteinExistence type="predicted"/>
<name>A0AAD6V9C9_9AGAR</name>
<protein>
    <submittedName>
        <fullName evidence="1">Uncharacterized protein</fullName>
    </submittedName>
</protein>
<accession>A0AAD6V9C9</accession>
<sequence>LLELFVSTMFLERAGWIFLPDSEWGGIETVKQKLGYLDSILLDLKPWGKAHLVPTWQHPTKRPPITGRFLDLESGIYVEATVVERPNVIVPLAIHGNGVTCVLLRRSSRSHEKVFGAQKVGIANFPPHVLAQTTKMGTM</sequence>
<evidence type="ECO:0000313" key="2">
    <source>
        <dbReference type="Proteomes" id="UP001219525"/>
    </source>
</evidence>
<keyword evidence="2" id="KW-1185">Reference proteome</keyword>